<comment type="catalytic activity">
    <reaction evidence="1">
        <text>thiamine phosphate + ATP = thiamine diphosphate + ADP</text>
        <dbReference type="Rhea" id="RHEA:15913"/>
        <dbReference type="ChEBI" id="CHEBI:30616"/>
        <dbReference type="ChEBI" id="CHEBI:37575"/>
        <dbReference type="ChEBI" id="CHEBI:58937"/>
        <dbReference type="ChEBI" id="CHEBI:456216"/>
        <dbReference type="EC" id="2.7.4.16"/>
    </reaction>
</comment>
<dbReference type="GO" id="GO:0009229">
    <property type="term" value="P:thiamine diphosphate biosynthetic process"/>
    <property type="evidence" value="ECO:0007669"/>
    <property type="project" value="UniProtKB-UniRule"/>
</dbReference>
<keyword evidence="1" id="KW-0479">Metal-binding</keyword>
<comment type="function">
    <text evidence="1">Catalyzes the ATP-dependent phosphorylation of thiamine-monophosphate (TMP) to form thiamine-pyrophosphate (TPP), the active form of vitamin B1.</text>
</comment>
<organism evidence="4 5">
    <name type="scientific">Candidatus Saccharicenans subterraneus</name>
    <dbReference type="NCBI Taxonomy" id="2508984"/>
    <lineage>
        <taxon>Bacteria</taxon>
        <taxon>Candidatus Aminicenantota</taxon>
        <taxon>Candidatus Aminicenantia</taxon>
        <taxon>Candidatus Aminicenantales</taxon>
        <taxon>Candidatus Saccharicenantaceae</taxon>
        <taxon>Candidatus Saccharicenans</taxon>
    </lineage>
</organism>
<proteinExistence type="inferred from homology"/>
<feature type="binding site" evidence="1">
    <location>
        <position position="228"/>
    </location>
    <ligand>
        <name>Mg(2+)</name>
        <dbReference type="ChEBI" id="CHEBI:18420"/>
        <label>3</label>
    </ligand>
</feature>
<dbReference type="InterPro" id="IPR036676">
    <property type="entry name" value="PurM-like_C_sf"/>
</dbReference>
<gene>
    <name evidence="1" type="primary">thiL</name>
    <name evidence="4" type="ORF">OP8BY_0073</name>
</gene>
<dbReference type="GO" id="GO:0000287">
    <property type="term" value="F:magnesium ion binding"/>
    <property type="evidence" value="ECO:0007669"/>
    <property type="project" value="UniProtKB-UniRule"/>
</dbReference>
<accession>A0A3E2BLT8</accession>
<evidence type="ECO:0000313" key="4">
    <source>
        <dbReference type="EMBL" id="RFT15698.1"/>
    </source>
</evidence>
<dbReference type="NCBIfam" id="TIGR01379">
    <property type="entry name" value="thiL"/>
    <property type="match status" value="1"/>
</dbReference>
<dbReference type="GO" id="GO:0005524">
    <property type="term" value="F:ATP binding"/>
    <property type="evidence" value="ECO:0007669"/>
    <property type="project" value="UniProtKB-UniRule"/>
</dbReference>
<keyword evidence="1" id="KW-0808">Transferase</keyword>
<feature type="binding site" evidence="1">
    <location>
        <position position="56"/>
    </location>
    <ligand>
        <name>Mg(2+)</name>
        <dbReference type="ChEBI" id="CHEBI:18420"/>
        <label>2</label>
    </ligand>
</feature>
<feature type="binding site" evidence="1">
    <location>
        <position position="85"/>
    </location>
    <ligand>
        <name>Mg(2+)</name>
        <dbReference type="ChEBI" id="CHEBI:18420"/>
        <label>2</label>
    </ligand>
</feature>
<dbReference type="HAMAP" id="MF_02128">
    <property type="entry name" value="TMP_kinase"/>
    <property type="match status" value="1"/>
</dbReference>
<feature type="binding site" evidence="1">
    <location>
        <position position="56"/>
    </location>
    <ligand>
        <name>Mg(2+)</name>
        <dbReference type="ChEBI" id="CHEBI:18420"/>
        <label>1</label>
    </ligand>
</feature>
<feature type="binding site" evidence="1">
    <location>
        <position position="55"/>
    </location>
    <ligand>
        <name>Mg(2+)</name>
        <dbReference type="ChEBI" id="CHEBI:18420"/>
        <label>1</label>
    </ligand>
</feature>
<comment type="pathway">
    <text evidence="1">Cofactor biosynthesis; thiamine diphosphate biosynthesis; thiamine diphosphate from thiamine phosphate: step 1/1.</text>
</comment>
<dbReference type="UniPathway" id="UPA00060">
    <property type="reaction ID" value="UER00142"/>
</dbReference>
<dbReference type="SUPFAM" id="SSF56042">
    <property type="entry name" value="PurM C-terminal domain-like"/>
    <property type="match status" value="1"/>
</dbReference>
<keyword evidence="1" id="KW-0460">Magnesium</keyword>
<dbReference type="InterPro" id="IPR036921">
    <property type="entry name" value="PurM-like_N_sf"/>
</dbReference>
<feature type="binding site" evidence="1">
    <location>
        <position position="231"/>
    </location>
    <ligand>
        <name>Mg(2+)</name>
        <dbReference type="ChEBI" id="CHEBI:18420"/>
        <label>5</label>
    </ligand>
</feature>
<dbReference type="GO" id="GO:0009228">
    <property type="term" value="P:thiamine biosynthetic process"/>
    <property type="evidence" value="ECO:0007669"/>
    <property type="project" value="UniProtKB-KW"/>
</dbReference>
<evidence type="ECO:0000259" key="3">
    <source>
        <dbReference type="Pfam" id="PF02769"/>
    </source>
</evidence>
<feature type="binding site" evidence="1">
    <location>
        <position position="63"/>
    </location>
    <ligand>
        <name>substrate</name>
    </ligand>
</feature>
<name>A0A3E2BLT8_9BACT</name>
<keyword evidence="1" id="KW-0784">Thiamine biosynthesis</keyword>
<comment type="caution">
    <text evidence="4">The sequence shown here is derived from an EMBL/GenBank/DDBJ whole genome shotgun (WGS) entry which is preliminary data.</text>
</comment>
<evidence type="ECO:0000259" key="2">
    <source>
        <dbReference type="Pfam" id="PF00586"/>
    </source>
</evidence>
<dbReference type="Pfam" id="PF00586">
    <property type="entry name" value="AIRS"/>
    <property type="match status" value="1"/>
</dbReference>
<dbReference type="EMBL" id="QUAH01000007">
    <property type="protein sequence ID" value="RFT15698.1"/>
    <property type="molecule type" value="Genomic_DNA"/>
</dbReference>
<feature type="binding site" evidence="1">
    <location>
        <begin position="132"/>
        <end position="133"/>
    </location>
    <ligand>
        <name>ATP</name>
        <dbReference type="ChEBI" id="CHEBI:30616"/>
    </ligand>
</feature>
<dbReference type="SUPFAM" id="SSF55326">
    <property type="entry name" value="PurM N-terminal domain-like"/>
    <property type="match status" value="1"/>
</dbReference>
<dbReference type="GO" id="GO:0009030">
    <property type="term" value="F:thiamine-phosphate kinase activity"/>
    <property type="evidence" value="ECO:0007669"/>
    <property type="project" value="UniProtKB-UniRule"/>
</dbReference>
<dbReference type="PIRSF" id="PIRSF005303">
    <property type="entry name" value="Thiam_monoph_kin"/>
    <property type="match status" value="1"/>
</dbReference>
<dbReference type="Gene3D" id="3.90.650.10">
    <property type="entry name" value="PurM-like C-terminal domain"/>
    <property type="match status" value="1"/>
</dbReference>
<sequence>MKNQKKLRIEDLGEFGFIARFSRDFLKRLPAGVTGIGDDCAVIPWKGRKKLLVTTDLLIDGVHFLKERISARDLGYKSLAVNLSDIAAMGGSPRWAFLSIAIPAETEVSWLDEFFRGWRQLAARTGVELLGGDTTKSRAGLVINVAVLGEADGTHIKYRSSARPGDIVAVTDNLGDSEGGLRLILRGEEKSRTKPEGKYLISRHYRPHPHLEEGRFLAGQPEVRAMMDVSDGIDSDLRRIMERSGCGVMVFLEQLPISPALKKCAGRFNWNLEEVAAAGGEDYCLLLTVAPEKFTGLAEKFFRRFGRPLPAIGQITDEKGQLRYFRNGHQVVLEKSGYDHFKHG</sequence>
<reference evidence="4 5" key="1">
    <citation type="submission" date="2018-08" db="EMBL/GenBank/DDBJ databases">
        <title>Genome analysis of the thermophilic bacterium of the candidate phylum Aminicenantes from deep subsurface aquifer revealed its physiology and ecological role.</title>
        <authorList>
            <person name="Kadnikov V.V."/>
            <person name="Mardanov A.V."/>
            <person name="Beletsky A.V."/>
            <person name="Karnachuk O.V."/>
            <person name="Ravin N.V."/>
        </authorList>
    </citation>
    <scope>NUCLEOTIDE SEQUENCE [LARGE SCALE GENOMIC DNA]</scope>
    <source>
        <strain evidence="4">BY38</strain>
    </source>
</reference>
<dbReference type="Proteomes" id="UP000257323">
    <property type="component" value="Unassembled WGS sequence"/>
</dbReference>
<dbReference type="PANTHER" id="PTHR30270:SF0">
    <property type="entry name" value="THIAMINE-MONOPHOSPHATE KINASE"/>
    <property type="match status" value="1"/>
</dbReference>
<feature type="binding site" evidence="1">
    <location>
        <position position="85"/>
    </location>
    <ligand>
        <name>Mg(2+)</name>
        <dbReference type="ChEBI" id="CHEBI:18420"/>
        <label>3</label>
    </ligand>
</feature>
<feature type="binding site" evidence="1">
    <location>
        <position position="159"/>
    </location>
    <ligand>
        <name>ATP</name>
        <dbReference type="ChEBI" id="CHEBI:30616"/>
    </ligand>
</feature>
<comment type="similarity">
    <text evidence="1">Belongs to the thiamine-monophosphate kinase family.</text>
</comment>
<evidence type="ECO:0000313" key="5">
    <source>
        <dbReference type="Proteomes" id="UP000257323"/>
    </source>
</evidence>
<dbReference type="InterPro" id="IPR010918">
    <property type="entry name" value="PurM-like_C_dom"/>
</dbReference>
<feature type="binding site" evidence="1">
    <location>
        <position position="133"/>
    </location>
    <ligand>
        <name>Mg(2+)</name>
        <dbReference type="ChEBI" id="CHEBI:18420"/>
        <label>1</label>
    </ligand>
</feature>
<dbReference type="Gene3D" id="3.30.1330.10">
    <property type="entry name" value="PurM-like, N-terminal domain"/>
    <property type="match status" value="1"/>
</dbReference>
<feature type="binding site" evidence="1">
    <location>
        <position position="281"/>
    </location>
    <ligand>
        <name>substrate</name>
    </ligand>
</feature>
<comment type="caution">
    <text evidence="1">Lacks conserved residue(s) required for the propagation of feature annotation.</text>
</comment>
<dbReference type="InterPro" id="IPR006283">
    <property type="entry name" value="ThiL-like"/>
</dbReference>
<protein>
    <recommendedName>
        <fullName evidence="1">Thiamine-monophosphate kinase</fullName>
        <shortName evidence="1">TMP kinase</shortName>
        <shortName evidence="1">Thiamine-phosphate kinase</shortName>
        <ecNumber evidence="1">2.7.4.16</ecNumber>
    </recommendedName>
</protein>
<keyword evidence="1" id="KW-0067">ATP-binding</keyword>
<feature type="binding site" evidence="1">
    <location>
        <position position="39"/>
    </location>
    <ligand>
        <name>Mg(2+)</name>
        <dbReference type="ChEBI" id="CHEBI:18420"/>
        <label>3</label>
    </ligand>
</feature>
<evidence type="ECO:0000256" key="1">
    <source>
        <dbReference type="HAMAP-Rule" id="MF_02128"/>
    </source>
</evidence>
<feature type="binding site" evidence="1">
    <location>
        <position position="39"/>
    </location>
    <ligand>
        <name>Mg(2+)</name>
        <dbReference type="ChEBI" id="CHEBI:18420"/>
        <label>4</label>
    </ligand>
</feature>
<feature type="binding site" evidence="1">
    <location>
        <position position="54"/>
    </location>
    <ligand>
        <name>Mg(2+)</name>
        <dbReference type="ChEBI" id="CHEBI:18420"/>
        <label>4</label>
    </ligand>
</feature>
<dbReference type="InterPro" id="IPR016188">
    <property type="entry name" value="PurM-like_N"/>
</dbReference>
<feature type="binding site" evidence="1">
    <location>
        <position position="230"/>
    </location>
    <ligand>
        <name>ATP</name>
        <dbReference type="ChEBI" id="CHEBI:30616"/>
    </ligand>
</feature>
<keyword evidence="1" id="KW-0547">Nucleotide-binding</keyword>
<dbReference type="Pfam" id="PF02769">
    <property type="entry name" value="AIRS_C"/>
    <property type="match status" value="1"/>
</dbReference>
<dbReference type="CDD" id="cd02194">
    <property type="entry name" value="ThiL"/>
    <property type="match status" value="1"/>
</dbReference>
<comment type="miscellaneous">
    <text evidence="1">Reaction mechanism of ThiL seems to utilize a direct, inline transfer of the gamma-phosphate of ATP to TMP rather than a phosphorylated enzyme intermediate.</text>
</comment>
<feature type="binding site" evidence="1">
    <location>
        <position position="338"/>
    </location>
    <ligand>
        <name>substrate</name>
    </ligand>
</feature>
<dbReference type="AlphaFoldDB" id="A0A3E2BLT8"/>
<keyword evidence="1 4" id="KW-0418">Kinase</keyword>
<dbReference type="PANTHER" id="PTHR30270">
    <property type="entry name" value="THIAMINE-MONOPHOSPHATE KINASE"/>
    <property type="match status" value="1"/>
</dbReference>
<feature type="domain" description="PurM-like C-terminal" evidence="3">
    <location>
        <begin position="163"/>
        <end position="320"/>
    </location>
</feature>
<dbReference type="EC" id="2.7.4.16" evidence="1"/>
<feature type="domain" description="PurM-like N-terminal" evidence="2">
    <location>
        <begin position="37"/>
        <end position="150"/>
    </location>
</feature>
<feature type="binding site" evidence="1">
    <location>
        <position position="85"/>
    </location>
    <ligand>
        <name>Mg(2+)</name>
        <dbReference type="ChEBI" id="CHEBI:18420"/>
        <label>4</label>
    </ligand>
</feature>